<sequence>MAEFASDTIFDILSRLPVKSLACFRCVSKLWCAYIDDDYFGILHGERVVEELTPLMYDPNLSCIVGFDIIKSEEGKFTLEAKKVMYLESELKASCSKYREYIVGGSTNRGYLVGGSCNGLLYLSLHDILHITSLAVIHPLRKEFYKLPPMQRLLSGLYYLTEDSRGLGFDVSNNTFKMVCVLSRRKFSESGIFDLISKDLCTMVHVIGMDSSWREIPQVPPYPIEGDGIFAHGCLYWKGVYLYHESRSKSKSRGELICFDVRNEEFKTICPPKKIGWYDYSVTYQLIDLHGEVGYAYFYNDSIEVWILKQKQWAKHCRFNRKPPLHRTDYMVLGRWNKDGDIFIKAYAVEINLFVYSLKSQLLEKVNTVSKEYGLKESYMYMYPASSTFSIRGINKTAHSIETDLDSD</sequence>
<organism evidence="2 3">
    <name type="scientific">Artemisia annua</name>
    <name type="common">Sweet wormwood</name>
    <dbReference type="NCBI Taxonomy" id="35608"/>
    <lineage>
        <taxon>Eukaryota</taxon>
        <taxon>Viridiplantae</taxon>
        <taxon>Streptophyta</taxon>
        <taxon>Embryophyta</taxon>
        <taxon>Tracheophyta</taxon>
        <taxon>Spermatophyta</taxon>
        <taxon>Magnoliopsida</taxon>
        <taxon>eudicotyledons</taxon>
        <taxon>Gunneridae</taxon>
        <taxon>Pentapetalae</taxon>
        <taxon>asterids</taxon>
        <taxon>campanulids</taxon>
        <taxon>Asterales</taxon>
        <taxon>Asteraceae</taxon>
        <taxon>Asteroideae</taxon>
        <taxon>Anthemideae</taxon>
        <taxon>Artemisiinae</taxon>
        <taxon>Artemisia</taxon>
    </lineage>
</organism>
<dbReference type="AlphaFoldDB" id="A0A2U1LTF9"/>
<dbReference type="NCBIfam" id="TIGR01640">
    <property type="entry name" value="F_box_assoc_1"/>
    <property type="match status" value="1"/>
</dbReference>
<dbReference type="PANTHER" id="PTHR31111">
    <property type="entry name" value="BNAA05G37150D PROTEIN-RELATED"/>
    <property type="match status" value="1"/>
</dbReference>
<dbReference type="PANTHER" id="PTHR31111:SF136">
    <property type="entry name" value="F-BOX ASSOCIATED DOMAIN-CONTAINING PROTEIN"/>
    <property type="match status" value="1"/>
</dbReference>
<accession>A0A2U1LTF9</accession>
<reference evidence="2 3" key="1">
    <citation type="journal article" date="2018" name="Mol. Plant">
        <title>The genome of Artemisia annua provides insight into the evolution of Asteraceae family and artemisinin biosynthesis.</title>
        <authorList>
            <person name="Shen Q."/>
            <person name="Zhang L."/>
            <person name="Liao Z."/>
            <person name="Wang S."/>
            <person name="Yan T."/>
            <person name="Shi P."/>
            <person name="Liu M."/>
            <person name="Fu X."/>
            <person name="Pan Q."/>
            <person name="Wang Y."/>
            <person name="Lv Z."/>
            <person name="Lu X."/>
            <person name="Zhang F."/>
            <person name="Jiang W."/>
            <person name="Ma Y."/>
            <person name="Chen M."/>
            <person name="Hao X."/>
            <person name="Li L."/>
            <person name="Tang Y."/>
            <person name="Lv G."/>
            <person name="Zhou Y."/>
            <person name="Sun X."/>
            <person name="Brodelius P.E."/>
            <person name="Rose J.K.C."/>
            <person name="Tang K."/>
        </authorList>
    </citation>
    <scope>NUCLEOTIDE SEQUENCE [LARGE SCALE GENOMIC DNA]</scope>
    <source>
        <strain evidence="3">cv. Huhao1</strain>
        <tissue evidence="2">Leaf</tissue>
    </source>
</reference>
<feature type="domain" description="F-box" evidence="1">
    <location>
        <begin position="4"/>
        <end position="44"/>
    </location>
</feature>
<dbReference type="InterPro" id="IPR013187">
    <property type="entry name" value="F-box-assoc_dom_typ3"/>
</dbReference>
<dbReference type="InterPro" id="IPR017451">
    <property type="entry name" value="F-box-assoc_interact_dom"/>
</dbReference>
<proteinExistence type="predicted"/>
<dbReference type="OrthoDB" id="5319261at2759"/>
<protein>
    <submittedName>
        <fullName evidence="2">F-box domain-containing protein</fullName>
    </submittedName>
</protein>
<gene>
    <name evidence="2" type="ORF">CTI12_AA457360</name>
</gene>
<dbReference type="InterPro" id="IPR036047">
    <property type="entry name" value="F-box-like_dom_sf"/>
</dbReference>
<dbReference type="Pfam" id="PF00646">
    <property type="entry name" value="F-box"/>
    <property type="match status" value="1"/>
</dbReference>
<dbReference type="Proteomes" id="UP000245207">
    <property type="component" value="Unassembled WGS sequence"/>
</dbReference>
<name>A0A2U1LTF9_ARTAN</name>
<comment type="caution">
    <text evidence="2">The sequence shown here is derived from an EMBL/GenBank/DDBJ whole genome shotgun (WGS) entry which is preliminary data.</text>
</comment>
<dbReference type="EMBL" id="PKPP01007843">
    <property type="protein sequence ID" value="PWA52283.1"/>
    <property type="molecule type" value="Genomic_DNA"/>
</dbReference>
<dbReference type="SMART" id="SM00256">
    <property type="entry name" value="FBOX"/>
    <property type="match status" value="1"/>
</dbReference>
<dbReference type="SUPFAM" id="SSF81383">
    <property type="entry name" value="F-box domain"/>
    <property type="match status" value="1"/>
</dbReference>
<evidence type="ECO:0000313" key="2">
    <source>
        <dbReference type="EMBL" id="PWA52283.1"/>
    </source>
</evidence>
<evidence type="ECO:0000313" key="3">
    <source>
        <dbReference type="Proteomes" id="UP000245207"/>
    </source>
</evidence>
<dbReference type="CDD" id="cd22157">
    <property type="entry name" value="F-box_AtFBW1-like"/>
    <property type="match status" value="1"/>
</dbReference>
<keyword evidence="3" id="KW-1185">Reference proteome</keyword>
<evidence type="ECO:0000259" key="1">
    <source>
        <dbReference type="SMART" id="SM00256"/>
    </source>
</evidence>
<dbReference type="Pfam" id="PF08268">
    <property type="entry name" value="FBA_3"/>
    <property type="match status" value="1"/>
</dbReference>
<dbReference type="InterPro" id="IPR001810">
    <property type="entry name" value="F-box_dom"/>
</dbReference>